<sequence length="82" mass="8757">MSYDLPALAAQATAGLNIEPAVASELLRRVAAMCTGKQRGAEEGLLRRPDDERWVRGYSGGCGDCGDLIHSLADIVAGEQRR</sequence>
<dbReference type="HOGENOM" id="CLU_2554381_0_0_5"/>
<reference evidence="1 2" key="1">
    <citation type="submission" date="2009-01" db="EMBL/GenBank/DDBJ databases">
        <title>Complete sequence of chromosome of Methylobacterium nodulans ORS 2060.</title>
        <authorList>
            <consortium name="US DOE Joint Genome Institute"/>
            <person name="Lucas S."/>
            <person name="Copeland A."/>
            <person name="Lapidus A."/>
            <person name="Glavina del Rio T."/>
            <person name="Dalin E."/>
            <person name="Tice H."/>
            <person name="Bruce D."/>
            <person name="Goodwin L."/>
            <person name="Pitluck S."/>
            <person name="Sims D."/>
            <person name="Brettin T."/>
            <person name="Detter J.C."/>
            <person name="Han C."/>
            <person name="Larimer F."/>
            <person name="Land M."/>
            <person name="Hauser L."/>
            <person name="Kyrpides N."/>
            <person name="Ivanova N."/>
            <person name="Marx C.J."/>
            <person name="Richardson P."/>
        </authorList>
    </citation>
    <scope>NUCLEOTIDE SEQUENCE [LARGE SCALE GENOMIC DNA]</scope>
    <source>
        <strain evidence="2">LMG 21967 / CNCM I-2342 / ORS 2060</strain>
    </source>
</reference>
<protein>
    <submittedName>
        <fullName evidence="1">Uncharacterized protein</fullName>
    </submittedName>
</protein>
<keyword evidence="2" id="KW-1185">Reference proteome</keyword>
<dbReference type="Proteomes" id="UP000008207">
    <property type="component" value="Chromosome"/>
</dbReference>
<dbReference type="KEGG" id="mno:Mnod_6677"/>
<evidence type="ECO:0000313" key="1">
    <source>
        <dbReference type="EMBL" id="ACL61439.1"/>
    </source>
</evidence>
<dbReference type="RefSeq" id="WP_015933008.1">
    <property type="nucleotide sequence ID" value="NC_011894.1"/>
</dbReference>
<proteinExistence type="predicted"/>
<organism evidence="1 2">
    <name type="scientific">Methylobacterium nodulans (strain LMG 21967 / CNCM I-2342 / ORS 2060)</name>
    <dbReference type="NCBI Taxonomy" id="460265"/>
    <lineage>
        <taxon>Bacteria</taxon>
        <taxon>Pseudomonadati</taxon>
        <taxon>Pseudomonadota</taxon>
        <taxon>Alphaproteobacteria</taxon>
        <taxon>Hyphomicrobiales</taxon>
        <taxon>Methylobacteriaceae</taxon>
        <taxon>Methylobacterium</taxon>
    </lineage>
</organism>
<name>B8IEU6_METNO</name>
<accession>B8IEU6</accession>
<dbReference type="AlphaFoldDB" id="B8IEU6"/>
<gene>
    <name evidence="1" type="ordered locus">Mnod_6677</name>
</gene>
<dbReference type="EMBL" id="CP001349">
    <property type="protein sequence ID" value="ACL61439.1"/>
    <property type="molecule type" value="Genomic_DNA"/>
</dbReference>
<evidence type="ECO:0000313" key="2">
    <source>
        <dbReference type="Proteomes" id="UP000008207"/>
    </source>
</evidence>